<dbReference type="InterPro" id="IPR010346">
    <property type="entry name" value="O-spanin"/>
</dbReference>
<reference evidence="9 10" key="1">
    <citation type="journal article" date="2013" name="Gut Pathog.">
        <title>Evidence of a new metabolic capacity in an emerging diarrheal pathogen: lessons from the draft genomes of Vibrio fluvialis strains PG41 and I21563.</title>
        <authorList>
            <person name="Khatri I."/>
            <person name="Mahajan S."/>
            <person name="Dureja C."/>
            <person name="Subramanian S."/>
            <person name="Raychaudhuri S."/>
        </authorList>
    </citation>
    <scope>NUCLEOTIDE SEQUENCE [LARGE SCALE GENOMIC DNA]</scope>
    <source>
        <strain evidence="9 10">PG41</strain>
    </source>
</reference>
<keyword evidence="7" id="KW-0449">Lipoprotein</keyword>
<feature type="signal peptide" evidence="8">
    <location>
        <begin position="1"/>
        <end position="23"/>
    </location>
</feature>
<dbReference type="GO" id="GO:0044659">
    <property type="term" value="P:viral release from host cell by cytolysis"/>
    <property type="evidence" value="ECO:0007669"/>
    <property type="project" value="InterPro"/>
</dbReference>
<feature type="chain" id="PRO_5004542832" evidence="8">
    <location>
        <begin position="24"/>
        <end position="63"/>
    </location>
</feature>
<gene>
    <name evidence="9" type="ORF">L910_0150</name>
</gene>
<evidence type="ECO:0000256" key="6">
    <source>
        <dbReference type="ARBA" id="ARBA00023142"/>
    </source>
</evidence>
<protein>
    <submittedName>
        <fullName evidence="9">Uncharacterized protein</fullName>
    </submittedName>
</protein>
<evidence type="ECO:0000256" key="1">
    <source>
        <dbReference type="ARBA" id="ARBA00004635"/>
    </source>
</evidence>
<comment type="caution">
    <text evidence="9">The sequence shown here is derived from an EMBL/GenBank/DDBJ whole genome shotgun (WGS) entry which is preliminary data.</text>
</comment>
<evidence type="ECO:0000256" key="8">
    <source>
        <dbReference type="SAM" id="SignalP"/>
    </source>
</evidence>
<dbReference type="PATRIC" id="fig|1336752.4.peg.150"/>
<evidence type="ECO:0000256" key="3">
    <source>
        <dbReference type="ARBA" id="ARBA00022729"/>
    </source>
</evidence>
<comment type="subcellular location">
    <subcellularLocation>
        <location evidence="1">Membrane</location>
        <topology evidence="1">Lipid-anchor</topology>
    </subcellularLocation>
</comment>
<evidence type="ECO:0000256" key="7">
    <source>
        <dbReference type="ARBA" id="ARBA00023288"/>
    </source>
</evidence>
<evidence type="ECO:0000256" key="2">
    <source>
        <dbReference type="ARBA" id="ARBA00022612"/>
    </source>
</evidence>
<dbReference type="EMBL" id="ASXS01000001">
    <property type="protein sequence ID" value="EPP25001.1"/>
    <property type="molecule type" value="Genomic_DNA"/>
</dbReference>
<evidence type="ECO:0000256" key="4">
    <source>
        <dbReference type="ARBA" id="ARBA00022852"/>
    </source>
</evidence>
<keyword evidence="4" id="KW-0204">Cytolysis</keyword>
<dbReference type="PROSITE" id="PS51257">
    <property type="entry name" value="PROKAR_LIPOPROTEIN"/>
    <property type="match status" value="1"/>
</dbReference>
<dbReference type="GO" id="GO:0016020">
    <property type="term" value="C:membrane"/>
    <property type="evidence" value="ECO:0007669"/>
    <property type="project" value="UniProtKB-SubCell"/>
</dbReference>
<dbReference type="Pfam" id="PF06085">
    <property type="entry name" value="Rz1"/>
    <property type="match status" value="1"/>
</dbReference>
<evidence type="ECO:0000256" key="5">
    <source>
        <dbReference type="ARBA" id="ARBA00023136"/>
    </source>
</evidence>
<evidence type="ECO:0000313" key="9">
    <source>
        <dbReference type="EMBL" id="EPP25001.1"/>
    </source>
</evidence>
<keyword evidence="2" id="KW-1188">Viral release from host cell</keyword>
<dbReference type="Proteomes" id="UP000014854">
    <property type="component" value="Unassembled WGS sequence"/>
</dbReference>
<keyword evidence="3 8" id="KW-0732">Signal</keyword>
<accession>S7JLK3</accession>
<sequence>MMRKHKLNGLSVMWLLVIGGCSSTPVVPQCPQSPAPPAWMMSEPPNLPQTLNELISVSETNTN</sequence>
<dbReference type="AlphaFoldDB" id="S7JLK3"/>
<keyword evidence="6" id="KW-0578">Host cell lysis by virus</keyword>
<organism evidence="9 10">
    <name type="scientific">Vibrio fluvialis PG41</name>
    <dbReference type="NCBI Taxonomy" id="1336752"/>
    <lineage>
        <taxon>Bacteria</taxon>
        <taxon>Pseudomonadati</taxon>
        <taxon>Pseudomonadota</taxon>
        <taxon>Gammaproteobacteria</taxon>
        <taxon>Vibrionales</taxon>
        <taxon>Vibrionaceae</taxon>
        <taxon>Vibrio</taxon>
    </lineage>
</organism>
<name>S7JLK3_VIBFL</name>
<evidence type="ECO:0000313" key="10">
    <source>
        <dbReference type="Proteomes" id="UP000014854"/>
    </source>
</evidence>
<keyword evidence="5" id="KW-0472">Membrane</keyword>
<proteinExistence type="predicted"/>